<dbReference type="GO" id="GO:0001731">
    <property type="term" value="P:formation of translation preinitiation complex"/>
    <property type="evidence" value="ECO:0007669"/>
    <property type="project" value="InterPro"/>
</dbReference>
<gene>
    <name evidence="4" type="ORF">TI39_contig4227g00005</name>
</gene>
<keyword evidence="1" id="KW-0963">Cytoplasm</keyword>
<dbReference type="Pfam" id="PF01253">
    <property type="entry name" value="SUI1"/>
    <property type="match status" value="1"/>
</dbReference>
<dbReference type="STRING" id="1047168.A0A0F4G9K7"/>
<dbReference type="InterPro" id="IPR048248">
    <property type="entry name" value="PUA_eIF2d-like"/>
</dbReference>
<dbReference type="GO" id="GO:0003723">
    <property type="term" value="F:RNA binding"/>
    <property type="evidence" value="ECO:0007669"/>
    <property type="project" value="InterPro"/>
</dbReference>
<dbReference type="FunFam" id="3.30.780.10:FF:000008">
    <property type="entry name" value="eukaryotic translation initiation factor 2D"/>
    <property type="match status" value="1"/>
</dbReference>
<dbReference type="InterPro" id="IPR058886">
    <property type="entry name" value="SWIB_eIF2D"/>
</dbReference>
<dbReference type="InterPro" id="IPR041366">
    <property type="entry name" value="Pre-PUA"/>
</dbReference>
<dbReference type="CDD" id="cd11608">
    <property type="entry name" value="eIF2D_C"/>
    <property type="match status" value="1"/>
</dbReference>
<evidence type="ECO:0000313" key="4">
    <source>
        <dbReference type="EMBL" id="KJX94014.1"/>
    </source>
</evidence>
<accession>A0A0F4G9K7</accession>
<feature type="domain" description="SUI1" evidence="3">
    <location>
        <begin position="542"/>
        <end position="620"/>
    </location>
</feature>
<dbReference type="PANTHER" id="PTHR12217">
    <property type="entry name" value="EUKARYOTIC TRANSLATION INITIATION FACTOR 2D"/>
    <property type="match status" value="1"/>
</dbReference>
<evidence type="ECO:0000313" key="5">
    <source>
        <dbReference type="Proteomes" id="UP000033647"/>
    </source>
</evidence>
<dbReference type="CDD" id="cd21156">
    <property type="entry name" value="PUA_eIF2d-like"/>
    <property type="match status" value="1"/>
</dbReference>
<comment type="caution">
    <text evidence="4">The sequence shown here is derived from an EMBL/GenBank/DDBJ whole genome shotgun (WGS) entry which is preliminary data.</text>
</comment>
<dbReference type="InterPro" id="IPR015947">
    <property type="entry name" value="PUA-like_sf"/>
</dbReference>
<dbReference type="Pfam" id="PF17832">
    <property type="entry name" value="Pre-PUA"/>
    <property type="match status" value="1"/>
</dbReference>
<dbReference type="Proteomes" id="UP000033647">
    <property type="component" value="Unassembled WGS sequence"/>
</dbReference>
<dbReference type="OrthoDB" id="199771at2759"/>
<dbReference type="SUPFAM" id="SSF55159">
    <property type="entry name" value="eIF1-like"/>
    <property type="match status" value="1"/>
</dbReference>
<evidence type="ECO:0000256" key="1">
    <source>
        <dbReference type="ARBA" id="ARBA00022490"/>
    </source>
</evidence>
<dbReference type="InterPro" id="IPR057429">
    <property type="entry name" value="WH_eIF2D"/>
</dbReference>
<dbReference type="InterPro" id="IPR004521">
    <property type="entry name" value="Uncharacterised_CHP00451"/>
</dbReference>
<dbReference type="InterPro" id="IPR001950">
    <property type="entry name" value="SUI1"/>
</dbReference>
<dbReference type="InterPro" id="IPR036885">
    <property type="entry name" value="SWIB_MDM2_dom_sf"/>
</dbReference>
<dbReference type="InterPro" id="IPR036877">
    <property type="entry name" value="SUI1_dom_sf"/>
</dbReference>
<dbReference type="EMBL" id="LAFY01004186">
    <property type="protein sequence ID" value="KJX94014.1"/>
    <property type="molecule type" value="Genomic_DNA"/>
</dbReference>
<dbReference type="PROSITE" id="PS50296">
    <property type="entry name" value="SUI1"/>
    <property type="match status" value="1"/>
</dbReference>
<dbReference type="PANTHER" id="PTHR12217:SF4">
    <property type="entry name" value="EUKARYOTIC TRANSLATION INITIATION FACTOR 2D"/>
    <property type="match status" value="1"/>
</dbReference>
<dbReference type="NCBIfam" id="TIGR00451">
    <property type="entry name" value="unchar_dom_2"/>
    <property type="match status" value="1"/>
</dbReference>
<dbReference type="AlphaFoldDB" id="A0A0F4G9K7"/>
<evidence type="ECO:0000256" key="2">
    <source>
        <dbReference type="SAM" id="MobiDB-lite"/>
    </source>
</evidence>
<dbReference type="SUPFAM" id="SSF88697">
    <property type="entry name" value="PUA domain-like"/>
    <property type="match status" value="1"/>
</dbReference>
<dbReference type="SUPFAM" id="SSF47592">
    <property type="entry name" value="SWIB/MDM2 domain"/>
    <property type="match status" value="1"/>
</dbReference>
<sequence>MFKKKPTIKPLANLKSSDRRKLADQIIQDYELDLQHADDSQTPEQKAEATAARTTLRNTLLPANTQSCRFLTTYGPDLRQASGTLYVGSQDEHEARVLWFQIEGRIYPSIYTLWRNPNVVPLVHTHEFVMQKLQGGADLMTPGLAAGPPFPPKAKKDTIVAIASTDRPTVPMAMGFCAIDVCALDKVQGAKGHAVENMHWVGDELWSYSVASRPGQQPPDEIEGWAKVLEERGLTEKVDALKLEDDEEGGGVSLESGGHPAPSNGGRDGQQDDQIPAEKEELSQKEIDDAFRNAFLYGVHSHKTSNPNTANYGLVFPLSQSFIMSALVQPFLPTFTPELNTQLQIKKTSWKTIKRFVKSLDKAKILKCKDKDGNETVIMDIDFEDPTIVNFKPYRVPKKEAGGGAPNGKGEADRADAADDSIGQKLQVMLSYRPSSKLQPLFDASNSRKSHYTPPEVRELVAAYLESENLISATNKRLAKLNPTLANSVFDGSGSLDKEVVAKGSVPRDALIDRILHAMATSYTIVRNGEEAKAKSGAPPKIHITLETRSGNKTVTKVSGLEAYHINARPLADELRKTCAGSTSVEPLAGASKKNEREVMEVMVQGPQKDTVVKALERRGVDKRWVEVLDKTKGKKR</sequence>
<name>A0A0F4G9K7_9PEZI</name>
<dbReference type="Pfam" id="PF26291">
    <property type="entry name" value="SWIB_eIF2D"/>
    <property type="match status" value="1"/>
</dbReference>
<feature type="region of interest" description="Disordered" evidence="2">
    <location>
        <begin position="238"/>
        <end position="283"/>
    </location>
</feature>
<evidence type="ECO:0000259" key="3">
    <source>
        <dbReference type="PROSITE" id="PS50296"/>
    </source>
</evidence>
<dbReference type="Pfam" id="PF26292">
    <property type="entry name" value="PUA_elF2D"/>
    <property type="match status" value="1"/>
</dbReference>
<dbReference type="Pfam" id="PF25304">
    <property type="entry name" value="WHD_eIF2D"/>
    <property type="match status" value="1"/>
</dbReference>
<organism evidence="4 5">
    <name type="scientific">Zymoseptoria brevis</name>
    <dbReference type="NCBI Taxonomy" id="1047168"/>
    <lineage>
        <taxon>Eukaryota</taxon>
        <taxon>Fungi</taxon>
        <taxon>Dikarya</taxon>
        <taxon>Ascomycota</taxon>
        <taxon>Pezizomycotina</taxon>
        <taxon>Dothideomycetes</taxon>
        <taxon>Dothideomycetidae</taxon>
        <taxon>Mycosphaerellales</taxon>
        <taxon>Mycosphaerellaceae</taxon>
        <taxon>Zymoseptoria</taxon>
    </lineage>
</organism>
<dbReference type="Gene3D" id="3.10.400.20">
    <property type="match status" value="1"/>
</dbReference>
<dbReference type="InterPro" id="IPR039757">
    <property type="entry name" value="EIF2D"/>
</dbReference>
<reference evidence="4 5" key="1">
    <citation type="submission" date="2015-03" db="EMBL/GenBank/DDBJ databases">
        <title>RNA-seq based gene annotation and comparative genomics of four Zymoseptoria species reveal species-specific pathogenicity related genes and transposable element activity.</title>
        <authorList>
            <person name="Grandaubert J."/>
            <person name="Bhattacharyya A."/>
            <person name="Stukenbrock E.H."/>
        </authorList>
    </citation>
    <scope>NUCLEOTIDE SEQUENCE [LARGE SCALE GENOMIC DNA]</scope>
    <source>
        <strain evidence="4 5">Zb18110</strain>
    </source>
</reference>
<dbReference type="InterPro" id="IPR039759">
    <property type="entry name" value="eIF2D_SUI1"/>
</dbReference>
<dbReference type="Gene3D" id="3.30.780.10">
    <property type="entry name" value="SUI1-like domain"/>
    <property type="match status" value="1"/>
</dbReference>
<keyword evidence="5" id="KW-1185">Reference proteome</keyword>
<dbReference type="GO" id="GO:0003743">
    <property type="term" value="F:translation initiation factor activity"/>
    <property type="evidence" value="ECO:0007669"/>
    <property type="project" value="InterPro"/>
</dbReference>
<proteinExistence type="predicted"/>
<protein>
    <submittedName>
        <fullName evidence="4">RNA binding protein Ligatin/Tma64</fullName>
    </submittedName>
</protein>